<reference evidence="1" key="2">
    <citation type="journal article" date="2021" name="PeerJ">
        <title>Extensive microbial diversity within the chicken gut microbiome revealed by metagenomics and culture.</title>
        <authorList>
            <person name="Gilroy R."/>
            <person name="Ravi A."/>
            <person name="Getino M."/>
            <person name="Pursley I."/>
            <person name="Horton D.L."/>
            <person name="Alikhan N.F."/>
            <person name="Baker D."/>
            <person name="Gharbi K."/>
            <person name="Hall N."/>
            <person name="Watson M."/>
            <person name="Adriaenssens E.M."/>
            <person name="Foster-Nyarko E."/>
            <person name="Jarju S."/>
            <person name="Secka A."/>
            <person name="Antonio M."/>
            <person name="Oren A."/>
            <person name="Chaudhuri R.R."/>
            <person name="La Ragione R."/>
            <person name="Hildebrand F."/>
            <person name="Pallen M.J."/>
        </authorList>
    </citation>
    <scope>NUCLEOTIDE SEQUENCE</scope>
    <source>
        <strain evidence="1">6276</strain>
    </source>
</reference>
<proteinExistence type="predicted"/>
<organism evidence="1 2">
    <name type="scientific">Candidatus Scatousia excrementigallinarum</name>
    <dbReference type="NCBI Taxonomy" id="2840935"/>
    <lineage>
        <taxon>Bacteria</taxon>
        <taxon>Candidatus Scatousia</taxon>
    </lineage>
</organism>
<evidence type="ECO:0000313" key="2">
    <source>
        <dbReference type="Proteomes" id="UP000823928"/>
    </source>
</evidence>
<reference evidence="1" key="1">
    <citation type="submission" date="2020-10" db="EMBL/GenBank/DDBJ databases">
        <authorList>
            <person name="Gilroy R."/>
        </authorList>
    </citation>
    <scope>NUCLEOTIDE SEQUENCE</scope>
    <source>
        <strain evidence="1">6276</strain>
    </source>
</reference>
<sequence>MLDLSMEKEMDIEKTNFMMKFFVLQNLYFEEQNYLEILKGYCENSLENSDELNKIYPILNIIYELHLKVVKEAEKLISDF</sequence>
<dbReference type="AlphaFoldDB" id="A0A9D1EWL2"/>
<dbReference type="Proteomes" id="UP000823928">
    <property type="component" value="Unassembled WGS sequence"/>
</dbReference>
<gene>
    <name evidence="1" type="ORF">IAC10_00855</name>
</gene>
<dbReference type="EMBL" id="DVIU01000019">
    <property type="protein sequence ID" value="HIS35168.1"/>
    <property type="molecule type" value="Genomic_DNA"/>
</dbReference>
<evidence type="ECO:0000313" key="1">
    <source>
        <dbReference type="EMBL" id="HIS35168.1"/>
    </source>
</evidence>
<protein>
    <submittedName>
        <fullName evidence="1">Uncharacterized protein</fullName>
    </submittedName>
</protein>
<comment type="caution">
    <text evidence="1">The sequence shown here is derived from an EMBL/GenBank/DDBJ whole genome shotgun (WGS) entry which is preliminary data.</text>
</comment>
<name>A0A9D1EWL2_9BACT</name>
<accession>A0A9D1EWL2</accession>